<gene>
    <name evidence="1" type="ORF">ARALYDRAFT_666851</name>
</gene>
<protein>
    <submittedName>
        <fullName evidence="1">Predicted protein</fullName>
    </submittedName>
</protein>
<name>D7LWF4_ARALL</name>
<accession>D7LWF4</accession>
<reference evidence="2" key="1">
    <citation type="journal article" date="2011" name="Nat. Genet.">
        <title>The Arabidopsis lyrata genome sequence and the basis of rapid genome size change.</title>
        <authorList>
            <person name="Hu T.T."/>
            <person name="Pattyn P."/>
            <person name="Bakker E.G."/>
            <person name="Cao J."/>
            <person name="Cheng J.-F."/>
            <person name="Clark R.M."/>
            <person name="Fahlgren N."/>
            <person name="Fawcett J.A."/>
            <person name="Grimwood J."/>
            <person name="Gundlach H."/>
            <person name="Haberer G."/>
            <person name="Hollister J.D."/>
            <person name="Ossowski S."/>
            <person name="Ottilar R.P."/>
            <person name="Salamov A.A."/>
            <person name="Schneeberger K."/>
            <person name="Spannagl M."/>
            <person name="Wang X."/>
            <person name="Yang L."/>
            <person name="Nasrallah M.E."/>
            <person name="Bergelson J."/>
            <person name="Carrington J.C."/>
            <person name="Gaut B.S."/>
            <person name="Schmutz J."/>
            <person name="Mayer K.F.X."/>
            <person name="Van de Peer Y."/>
            <person name="Grigoriev I.V."/>
            <person name="Nordborg M."/>
            <person name="Weigel D."/>
            <person name="Guo Y.-L."/>
        </authorList>
    </citation>
    <scope>NUCLEOTIDE SEQUENCE [LARGE SCALE GENOMIC DNA]</scope>
    <source>
        <strain evidence="2">cv. MN47</strain>
    </source>
</reference>
<organism evidence="2">
    <name type="scientific">Arabidopsis lyrata subsp. lyrata</name>
    <name type="common">Lyre-leaved rock-cress</name>
    <dbReference type="NCBI Taxonomy" id="81972"/>
    <lineage>
        <taxon>Eukaryota</taxon>
        <taxon>Viridiplantae</taxon>
        <taxon>Streptophyta</taxon>
        <taxon>Embryophyta</taxon>
        <taxon>Tracheophyta</taxon>
        <taxon>Spermatophyta</taxon>
        <taxon>Magnoliopsida</taxon>
        <taxon>eudicotyledons</taxon>
        <taxon>Gunneridae</taxon>
        <taxon>Pentapetalae</taxon>
        <taxon>rosids</taxon>
        <taxon>malvids</taxon>
        <taxon>Brassicales</taxon>
        <taxon>Brassicaceae</taxon>
        <taxon>Camelineae</taxon>
        <taxon>Arabidopsis</taxon>
    </lineage>
</organism>
<keyword evidence="2" id="KW-1185">Reference proteome</keyword>
<dbReference type="Proteomes" id="UP000008694">
    <property type="component" value="Unassembled WGS sequence"/>
</dbReference>
<dbReference type="HOGENOM" id="CLU_2645234_0_0_1"/>
<feature type="non-terminal residue" evidence="1">
    <location>
        <position position="1"/>
    </location>
</feature>
<evidence type="ECO:0000313" key="2">
    <source>
        <dbReference type="Proteomes" id="UP000008694"/>
    </source>
</evidence>
<dbReference type="AlphaFoldDB" id="D7LWF4"/>
<proteinExistence type="predicted"/>
<sequence length="77" mass="8821">GRRRFYTVSFPRQRRFTGSLLISGNPTLQELLHLIFTLKSLETFPTQTQSILLQKTTTTLPISLSFSSSETASLFRR</sequence>
<evidence type="ECO:0000313" key="1">
    <source>
        <dbReference type="EMBL" id="EFH54540.1"/>
    </source>
</evidence>
<dbReference type="EMBL" id="GL348717">
    <property type="protein sequence ID" value="EFH54540.1"/>
    <property type="molecule type" value="Genomic_DNA"/>
</dbReference>
<dbReference type="Gramene" id="Al_scaffold_0005_2886">
    <property type="protein sequence ID" value="Al_scaffold_0005_2886"/>
    <property type="gene ID" value="Al_scaffold_0005_2886"/>
</dbReference>